<feature type="transmembrane region" description="Helical" evidence="1">
    <location>
        <begin position="249"/>
        <end position="270"/>
    </location>
</feature>
<dbReference type="Proteomes" id="UP001597368">
    <property type="component" value="Unassembled WGS sequence"/>
</dbReference>
<protein>
    <recommendedName>
        <fullName evidence="4">MFS transporter</fullName>
    </recommendedName>
</protein>
<keyword evidence="1" id="KW-0812">Transmembrane</keyword>
<dbReference type="Gene3D" id="1.20.1250.20">
    <property type="entry name" value="MFS general substrate transporter like domains"/>
    <property type="match status" value="1"/>
</dbReference>
<accession>A0ABW4TDL1</accession>
<comment type="caution">
    <text evidence="2">The sequence shown here is derived from an EMBL/GenBank/DDBJ whole genome shotgun (WGS) entry which is preliminary data.</text>
</comment>
<evidence type="ECO:0000313" key="3">
    <source>
        <dbReference type="Proteomes" id="UP001597368"/>
    </source>
</evidence>
<proteinExistence type="predicted"/>
<feature type="transmembrane region" description="Helical" evidence="1">
    <location>
        <begin position="369"/>
        <end position="392"/>
    </location>
</feature>
<dbReference type="EMBL" id="JBHUFV010000075">
    <property type="protein sequence ID" value="MFD1938831.1"/>
    <property type="molecule type" value="Genomic_DNA"/>
</dbReference>
<organism evidence="2 3">
    <name type="scientific">Nonomuraea mangrovi</name>
    <dbReference type="NCBI Taxonomy" id="2316207"/>
    <lineage>
        <taxon>Bacteria</taxon>
        <taxon>Bacillati</taxon>
        <taxon>Actinomycetota</taxon>
        <taxon>Actinomycetes</taxon>
        <taxon>Streptosporangiales</taxon>
        <taxon>Streptosporangiaceae</taxon>
        <taxon>Nonomuraea</taxon>
    </lineage>
</organism>
<feature type="transmembrane region" description="Helical" evidence="1">
    <location>
        <begin position="32"/>
        <end position="51"/>
    </location>
</feature>
<keyword evidence="1" id="KW-0472">Membrane</keyword>
<keyword evidence="3" id="KW-1185">Reference proteome</keyword>
<reference evidence="3" key="1">
    <citation type="journal article" date="2019" name="Int. J. Syst. Evol. Microbiol.">
        <title>The Global Catalogue of Microorganisms (GCM) 10K type strain sequencing project: providing services to taxonomists for standard genome sequencing and annotation.</title>
        <authorList>
            <consortium name="The Broad Institute Genomics Platform"/>
            <consortium name="The Broad Institute Genome Sequencing Center for Infectious Disease"/>
            <person name="Wu L."/>
            <person name="Ma J."/>
        </authorList>
    </citation>
    <scope>NUCLEOTIDE SEQUENCE [LARGE SCALE GENOMIC DNA]</scope>
    <source>
        <strain evidence="3">ICMP 6774ER</strain>
    </source>
</reference>
<feature type="transmembrane region" description="Helical" evidence="1">
    <location>
        <begin position="178"/>
        <end position="202"/>
    </location>
</feature>
<name>A0ABW4TDL1_9ACTN</name>
<evidence type="ECO:0000256" key="1">
    <source>
        <dbReference type="SAM" id="Phobius"/>
    </source>
</evidence>
<keyword evidence="1" id="KW-1133">Transmembrane helix</keyword>
<feature type="transmembrane region" description="Helical" evidence="1">
    <location>
        <begin position="306"/>
        <end position="323"/>
    </location>
</feature>
<evidence type="ECO:0008006" key="4">
    <source>
        <dbReference type="Google" id="ProtNLM"/>
    </source>
</evidence>
<dbReference type="RefSeq" id="WP_379580923.1">
    <property type="nucleotide sequence ID" value="NZ_JBHUFV010000075.1"/>
</dbReference>
<gene>
    <name evidence="2" type="ORF">ACFSKW_45965</name>
</gene>
<dbReference type="SUPFAM" id="SSF103473">
    <property type="entry name" value="MFS general substrate transporter"/>
    <property type="match status" value="2"/>
</dbReference>
<sequence>MKPALAVGAVLSGLGLATVALSDELWVLLVGFSILGGLGGGLVYGACSHLVASWYPERAAARVGYVTGAFGYGALPLVALLGVALWAGDVDLASWTDGSPSEMAGAVGSEVLGPGAVGVGAMGPGATGSGASGALESGVMESGVMGSSALESGVMGSGALGSGVMGSGVMGSGAVESWIGGVLGAGFGVCAAVALIAIGLAAHLVRVPPYRWWPDTVDPRERALDAVILRRTPPAVREFTLGQAVRTPALRVLASILLCAGTISIFNVVAVGTSGSWPALAVLIGLNGVGRACAMRVSEVMGRRRALALTMAVLGIGQMLLAADAVILGAVVAGAAGGAFYPLVAALVREFFGEGQVREIHEVVYSAKAVAGVVGVALAGTLLSGTAAAGLGGPFAGTGWFVAMGGAASVAAMASLGLRVPGRPATIPV</sequence>
<feature type="transmembrane region" description="Helical" evidence="1">
    <location>
        <begin position="63"/>
        <end position="87"/>
    </location>
</feature>
<evidence type="ECO:0000313" key="2">
    <source>
        <dbReference type="EMBL" id="MFD1938831.1"/>
    </source>
</evidence>
<feature type="transmembrane region" description="Helical" evidence="1">
    <location>
        <begin position="398"/>
        <end position="418"/>
    </location>
</feature>
<feature type="transmembrane region" description="Helical" evidence="1">
    <location>
        <begin position="329"/>
        <end position="348"/>
    </location>
</feature>
<dbReference type="InterPro" id="IPR036259">
    <property type="entry name" value="MFS_trans_sf"/>
</dbReference>
<feature type="transmembrane region" description="Helical" evidence="1">
    <location>
        <begin position="276"/>
        <end position="294"/>
    </location>
</feature>